<accession>A0A832SDB3</accession>
<dbReference type="EMBL" id="DUJU01000003">
    <property type="protein sequence ID" value="HIH92544.1"/>
    <property type="molecule type" value="Genomic_DNA"/>
</dbReference>
<comment type="caution">
    <text evidence="1">The sequence shown here is derived from an EMBL/GenBank/DDBJ whole genome shotgun (WGS) entry which is preliminary data.</text>
</comment>
<evidence type="ECO:0000313" key="1">
    <source>
        <dbReference type="EMBL" id="HIH92544.1"/>
    </source>
</evidence>
<sequence>MDFVVKEKDISLTAINVSYTDRIEEREIRALEEFSGVEGFGGQVKELLLLTKDTEKKENGVRYMPLWKWVLKTW</sequence>
<dbReference type="AlphaFoldDB" id="A0A832SDB3"/>
<gene>
    <name evidence="1" type="ORF">HA338_00345</name>
</gene>
<name>A0A832SDB3_9EURY</name>
<organism evidence="1 2">
    <name type="scientific">Methanosarcina acetivorans</name>
    <dbReference type="NCBI Taxonomy" id="2214"/>
    <lineage>
        <taxon>Archaea</taxon>
        <taxon>Methanobacteriati</taxon>
        <taxon>Methanobacteriota</taxon>
        <taxon>Stenosarchaea group</taxon>
        <taxon>Methanomicrobia</taxon>
        <taxon>Methanosarcinales</taxon>
        <taxon>Methanosarcinaceae</taxon>
        <taxon>Methanosarcina</taxon>
    </lineage>
</organism>
<reference evidence="1" key="1">
    <citation type="journal article" date="2020" name="bioRxiv">
        <title>A rank-normalized archaeal taxonomy based on genome phylogeny resolves widespread incomplete and uneven classifications.</title>
        <authorList>
            <person name="Rinke C."/>
            <person name="Chuvochina M."/>
            <person name="Mussig A.J."/>
            <person name="Chaumeil P.-A."/>
            <person name="Waite D.W."/>
            <person name="Whitman W.B."/>
            <person name="Parks D.H."/>
            <person name="Hugenholtz P."/>
        </authorList>
    </citation>
    <scope>NUCLEOTIDE SEQUENCE</scope>
    <source>
        <strain evidence="1">UBA8876</strain>
    </source>
</reference>
<dbReference type="Proteomes" id="UP000600774">
    <property type="component" value="Unassembled WGS sequence"/>
</dbReference>
<evidence type="ECO:0000313" key="2">
    <source>
        <dbReference type="Proteomes" id="UP000600774"/>
    </source>
</evidence>
<proteinExistence type="predicted"/>
<evidence type="ECO:0008006" key="3">
    <source>
        <dbReference type="Google" id="ProtNLM"/>
    </source>
</evidence>
<protein>
    <recommendedName>
        <fullName evidence="3">ATP-binding protein</fullName>
    </recommendedName>
</protein>